<proteinExistence type="predicted"/>
<dbReference type="InterPro" id="IPR002797">
    <property type="entry name" value="Polysacc_synth"/>
</dbReference>
<protein>
    <submittedName>
        <fullName evidence="6">Polysaccharide biosynthesis protein</fullName>
    </submittedName>
</protein>
<dbReference type="GO" id="GO:0005886">
    <property type="term" value="C:plasma membrane"/>
    <property type="evidence" value="ECO:0007669"/>
    <property type="project" value="UniProtKB-SubCell"/>
</dbReference>
<keyword evidence="2" id="KW-1003">Cell membrane</keyword>
<keyword evidence="5" id="KW-0472">Membrane</keyword>
<evidence type="ECO:0000256" key="5">
    <source>
        <dbReference type="ARBA" id="ARBA00023136"/>
    </source>
</evidence>
<dbReference type="EMBL" id="LR700248">
    <property type="protein sequence ID" value="VVH84334.1"/>
    <property type="molecule type" value="Genomic_DNA"/>
</dbReference>
<evidence type="ECO:0000313" key="6">
    <source>
        <dbReference type="EMBL" id="VVH84334.1"/>
    </source>
</evidence>
<dbReference type="Pfam" id="PF01943">
    <property type="entry name" value="Polysacc_synt"/>
    <property type="match status" value="1"/>
</dbReference>
<dbReference type="PANTHER" id="PTHR30250">
    <property type="entry name" value="PST FAMILY PREDICTED COLANIC ACID TRANSPORTER"/>
    <property type="match status" value="1"/>
</dbReference>
<gene>
    <name evidence="6" type="ORF">TUEID40_05535</name>
</gene>
<dbReference type="PANTHER" id="PTHR30250:SF11">
    <property type="entry name" value="O-ANTIGEN TRANSPORTER-RELATED"/>
    <property type="match status" value="1"/>
</dbReference>
<evidence type="ECO:0000256" key="1">
    <source>
        <dbReference type="ARBA" id="ARBA00004651"/>
    </source>
</evidence>
<sequence length="475" mass="52950">MVSRKIAVFAIGSIGSAVLGLITLPIITWFYSAEDVGRIAMLQVASNFCVLLFCLGLDQAYVREYHEEKNRSALLKSCLFPGLFFLLLSCSFLFFYDASILSDFMYEKSDGLLAYLTMLCFVFALVSRFLSLILRMQERALAFSLTQISPKILFLIVIASFFVFSIPASFVSLLVAQAISMFTIMSIFAWNTRGEWRPWNAYTLYKTQFHELLRFGLPLVVGGVAAWGLYVMDRLFLRAFSTFSELGIYSVAVSIAAGAGILGNIFTTIWSPTVFKWAAEGVDEKKIDEISEHVLACVFYIFIVSGLFSWMVPLFLPEAYAPIQYMITVCVASPLLYALSEATAIGISISRRTGLSMLSSILAALTSFGGNYLLVPLYGAAGAAVATAVAFWVFLFCRTEFSCSVWRKIPRLKLYMVTSFCTLTSSLILLSEEKNQALILVFWALLGLKGAFLFRKSIGLLLSVLISHYRKRKTC</sequence>
<reference evidence="6" key="1">
    <citation type="submission" date="2019-09" db="EMBL/GenBank/DDBJ databases">
        <authorList>
            <person name="Gross C."/>
            <person name="Bohn E."/>
        </authorList>
    </citation>
    <scope>NUCLEOTIDE SEQUENCE</scope>
    <source>
        <strain evidence="6">ID40</strain>
    </source>
</reference>
<keyword evidence="3" id="KW-0812">Transmembrane</keyword>
<dbReference type="AlphaFoldDB" id="A0A5E5RAP2"/>
<evidence type="ECO:0000256" key="3">
    <source>
        <dbReference type="ARBA" id="ARBA00022692"/>
    </source>
</evidence>
<keyword evidence="4" id="KW-1133">Transmembrane helix</keyword>
<dbReference type="RefSeq" id="WP_004350980.1">
    <property type="nucleotide sequence ID" value="NZ_CAADNE010000030.1"/>
</dbReference>
<dbReference type="InterPro" id="IPR050833">
    <property type="entry name" value="Poly_Biosynth_Transport"/>
</dbReference>
<accession>A0A5E5RAP2</accession>
<evidence type="ECO:0000256" key="2">
    <source>
        <dbReference type="ARBA" id="ARBA00022475"/>
    </source>
</evidence>
<name>A0A5E5RAP2_PSEAI</name>
<evidence type="ECO:0000256" key="4">
    <source>
        <dbReference type="ARBA" id="ARBA00022989"/>
    </source>
</evidence>
<organism evidence="6">
    <name type="scientific">Pseudomonas aeruginosa</name>
    <dbReference type="NCBI Taxonomy" id="287"/>
    <lineage>
        <taxon>Bacteria</taxon>
        <taxon>Pseudomonadati</taxon>
        <taxon>Pseudomonadota</taxon>
        <taxon>Gammaproteobacteria</taxon>
        <taxon>Pseudomonadales</taxon>
        <taxon>Pseudomonadaceae</taxon>
        <taxon>Pseudomonas</taxon>
    </lineage>
</organism>
<comment type="subcellular location">
    <subcellularLocation>
        <location evidence="1">Cell membrane</location>
        <topology evidence="1">Multi-pass membrane protein</topology>
    </subcellularLocation>
</comment>